<dbReference type="Pfam" id="PF00067">
    <property type="entry name" value="p450"/>
    <property type="match status" value="1"/>
</dbReference>
<evidence type="ECO:0000256" key="15">
    <source>
        <dbReference type="SAM" id="Phobius"/>
    </source>
</evidence>
<evidence type="ECO:0000256" key="9">
    <source>
        <dbReference type="ARBA" id="ARBA00023002"/>
    </source>
</evidence>
<organism evidence="16">
    <name type="scientific">Sogatella furcifera</name>
    <name type="common">White-backed planthopper</name>
    <dbReference type="NCBI Taxonomy" id="113103"/>
    <lineage>
        <taxon>Eukaryota</taxon>
        <taxon>Metazoa</taxon>
        <taxon>Ecdysozoa</taxon>
        <taxon>Arthropoda</taxon>
        <taxon>Hexapoda</taxon>
        <taxon>Insecta</taxon>
        <taxon>Pterygota</taxon>
        <taxon>Neoptera</taxon>
        <taxon>Paraneoptera</taxon>
        <taxon>Hemiptera</taxon>
        <taxon>Auchenorrhyncha</taxon>
        <taxon>Fulgoroidea</taxon>
        <taxon>Delphacidae</taxon>
        <taxon>Delphacinae</taxon>
        <taxon>Sogatella</taxon>
    </lineage>
</organism>
<dbReference type="PROSITE" id="PS00086">
    <property type="entry name" value="CYTOCHROME_P450"/>
    <property type="match status" value="1"/>
</dbReference>
<dbReference type="EMBL" id="KU764437">
    <property type="protein sequence ID" value="AQS60683.1"/>
    <property type="molecule type" value="mRNA"/>
</dbReference>
<feature type="binding site" description="axial binding residue" evidence="13">
    <location>
        <position position="464"/>
    </location>
    <ligand>
        <name>heme</name>
        <dbReference type="ChEBI" id="CHEBI:30413"/>
    </ligand>
    <ligandPart>
        <name>Fe</name>
        <dbReference type="ChEBI" id="CHEBI:18248"/>
    </ligandPart>
</feature>
<evidence type="ECO:0000256" key="11">
    <source>
        <dbReference type="ARBA" id="ARBA00023033"/>
    </source>
</evidence>
<dbReference type="GO" id="GO:0005506">
    <property type="term" value="F:iron ion binding"/>
    <property type="evidence" value="ECO:0007669"/>
    <property type="project" value="InterPro"/>
</dbReference>
<dbReference type="GO" id="GO:0004497">
    <property type="term" value="F:monooxygenase activity"/>
    <property type="evidence" value="ECO:0007669"/>
    <property type="project" value="UniProtKB-KW"/>
</dbReference>
<reference evidence="17" key="1">
    <citation type="journal article" date="2016" name="PLoS ONE">
        <title>Transcriptomic and Expression Analysis of the Salivary Glands in White-Backed Planthoppers, Sogatella furcifera.</title>
        <authorList>
            <person name="Li Z."/>
            <person name="An X.K."/>
            <person name="Liu Y.D."/>
            <person name="Hou M.L."/>
        </authorList>
    </citation>
    <scope>NUCLEOTIDE SEQUENCE</scope>
</reference>
<dbReference type="CDD" id="cd11056">
    <property type="entry name" value="CYP6-like"/>
    <property type="match status" value="1"/>
</dbReference>
<keyword evidence="6 13" id="KW-0479">Metal-binding</keyword>
<keyword evidence="10 13" id="KW-0408">Iron</keyword>
<evidence type="ECO:0000256" key="13">
    <source>
        <dbReference type="PIRSR" id="PIRSR602401-1"/>
    </source>
</evidence>
<keyword evidence="5 13" id="KW-0349">Heme</keyword>
<evidence type="ECO:0000256" key="7">
    <source>
        <dbReference type="ARBA" id="ARBA00022824"/>
    </source>
</evidence>
<dbReference type="AlphaFoldDB" id="A0A1Q1NKY8"/>
<dbReference type="PANTHER" id="PTHR24292">
    <property type="entry name" value="CYTOCHROME P450"/>
    <property type="match status" value="1"/>
</dbReference>
<dbReference type="GO" id="GO:0016705">
    <property type="term" value="F:oxidoreductase activity, acting on paired donors, with incorporation or reduction of molecular oxygen"/>
    <property type="evidence" value="ECO:0007669"/>
    <property type="project" value="InterPro"/>
</dbReference>
<evidence type="ECO:0000256" key="6">
    <source>
        <dbReference type="ARBA" id="ARBA00022723"/>
    </source>
</evidence>
<dbReference type="InterPro" id="IPR017972">
    <property type="entry name" value="Cyt_P450_CS"/>
</dbReference>
<keyword evidence="15" id="KW-1133">Transmembrane helix</keyword>
<evidence type="ECO:0000256" key="10">
    <source>
        <dbReference type="ARBA" id="ARBA00023004"/>
    </source>
</evidence>
<dbReference type="SUPFAM" id="SSF48264">
    <property type="entry name" value="Cytochrome P450"/>
    <property type="match status" value="1"/>
</dbReference>
<dbReference type="InterPro" id="IPR001128">
    <property type="entry name" value="Cyt_P450"/>
</dbReference>
<dbReference type="InterPro" id="IPR036396">
    <property type="entry name" value="Cyt_P450_sf"/>
</dbReference>
<dbReference type="PANTHER" id="PTHR24292:SF54">
    <property type="entry name" value="CYP9F3-RELATED"/>
    <property type="match status" value="1"/>
</dbReference>
<keyword evidence="12 15" id="KW-0472">Membrane</keyword>
<feature type="transmembrane region" description="Helical" evidence="15">
    <location>
        <begin position="12"/>
        <end position="29"/>
    </location>
</feature>
<keyword evidence="7" id="KW-0256">Endoplasmic reticulum</keyword>
<name>A0A1Q1NKY8_SOGFU</name>
<evidence type="ECO:0000313" key="17">
    <source>
        <dbReference type="EMBL" id="AQS60683.1"/>
    </source>
</evidence>
<dbReference type="PRINTS" id="PR00463">
    <property type="entry name" value="EP450I"/>
</dbReference>
<dbReference type="InterPro" id="IPR002401">
    <property type="entry name" value="Cyt_P450_E_grp-I"/>
</dbReference>
<dbReference type="PRINTS" id="PR00385">
    <property type="entry name" value="P450"/>
</dbReference>
<protein>
    <submittedName>
        <fullName evidence="16">Cytochrome P450 CYP6BD5</fullName>
    </submittedName>
    <submittedName>
        <fullName evidence="17">Cytochrome P450 CYPSF03</fullName>
    </submittedName>
</protein>
<dbReference type="GO" id="GO:0005789">
    <property type="term" value="C:endoplasmic reticulum membrane"/>
    <property type="evidence" value="ECO:0007669"/>
    <property type="project" value="UniProtKB-SubCell"/>
</dbReference>
<evidence type="ECO:0000256" key="14">
    <source>
        <dbReference type="RuleBase" id="RU000461"/>
    </source>
</evidence>
<evidence type="ECO:0000256" key="4">
    <source>
        <dbReference type="ARBA" id="ARBA00010617"/>
    </source>
</evidence>
<dbReference type="InterPro" id="IPR050476">
    <property type="entry name" value="Insect_CytP450_Detox"/>
</dbReference>
<evidence type="ECO:0000313" key="16">
    <source>
        <dbReference type="EMBL" id="AQM57044.1"/>
    </source>
</evidence>
<evidence type="ECO:0000256" key="12">
    <source>
        <dbReference type="ARBA" id="ARBA00023136"/>
    </source>
</evidence>
<evidence type="ECO:0000256" key="5">
    <source>
        <dbReference type="ARBA" id="ARBA00022617"/>
    </source>
</evidence>
<reference evidence="16" key="2">
    <citation type="journal article" date="2017" name="Insect Sci.">
        <title>Induction of P450 genes in Nilaparvata lugens and Sogatella furcifera by two neonicotinoid insecticides.</title>
        <authorList>
            <person name="Yang Y.X."/>
            <person name="Yu N."/>
            <person name="Zhang J.H."/>
            <person name="Zhang Y.X."/>
            <person name="Liu Z.W."/>
        </authorList>
    </citation>
    <scope>NUCLEOTIDE SEQUENCE</scope>
</reference>
<keyword evidence="11 14" id="KW-0503">Monooxygenase</keyword>
<dbReference type="GO" id="GO:0020037">
    <property type="term" value="F:heme binding"/>
    <property type="evidence" value="ECO:0007669"/>
    <property type="project" value="InterPro"/>
</dbReference>
<dbReference type="EMBL" id="KX660705">
    <property type="protein sequence ID" value="AQM57044.1"/>
    <property type="molecule type" value="mRNA"/>
</dbReference>
<evidence type="ECO:0000256" key="3">
    <source>
        <dbReference type="ARBA" id="ARBA00004406"/>
    </source>
</evidence>
<sequence length="519" mass="59386">MWSLLSCPSCLSTVLGFVTLIGCIGYWHFTKTFNHWKKRGVVHEAPKIFFGNIKDRILLRKSFHEFQKETYWKFKGVKVAGFFEGRRPTLIILDPDLLKSILVRDSDHFVDRPVLQFRDSPYIHNMILNLKGAKWKAIRAQMTPAFSSGKLKSMEPLITICARQLEEFIDRTVIGVNDGVIEMKDLFGRFTMDVIASCAFGVQCDSLKDPDAEFIRQMSRFGDLSVMRRLTVFMVLILAPKMSRFLPISFFNMDSINYLAEVVKSAKRFRLENSSNRRNDFLQLMLDAELNAEENADKLKAENSEVVLMNEDIVIAQSILFLIAGFETSSTLLTFASYELALNIDVQNRVRNEISEVLEKHDGQINYQALNEMVYLEMVLNEALRKHPPVARIDRVCTKAYTVPQTNITLNPGDSVSVPVIGFHYDPDYYPEPDKFDPERFASELKHERSPYVFLPFGAGPRNCIGLRFALLSTKAAMAHLLKGYQILPCEKTQVPYSFSKASMLLKPVDGIWLKIEKL</sequence>
<keyword evidence="8" id="KW-0492">Microsome</keyword>
<proteinExistence type="evidence at transcript level"/>
<keyword evidence="9 14" id="KW-0560">Oxidoreductase</keyword>
<dbReference type="Gene3D" id="1.10.630.10">
    <property type="entry name" value="Cytochrome P450"/>
    <property type="match status" value="1"/>
</dbReference>
<evidence type="ECO:0000256" key="8">
    <source>
        <dbReference type="ARBA" id="ARBA00022848"/>
    </source>
</evidence>
<comment type="similarity">
    <text evidence="4 14">Belongs to the cytochrome P450 family.</text>
</comment>
<accession>A0A1Q1NKY8</accession>
<dbReference type="FunFam" id="1.10.630.10:FF:000042">
    <property type="entry name" value="Cytochrome P450"/>
    <property type="match status" value="1"/>
</dbReference>
<comment type="cofactor">
    <cofactor evidence="1 13">
        <name>heme</name>
        <dbReference type="ChEBI" id="CHEBI:30413"/>
    </cofactor>
</comment>
<evidence type="ECO:0000256" key="1">
    <source>
        <dbReference type="ARBA" id="ARBA00001971"/>
    </source>
</evidence>
<evidence type="ECO:0000256" key="2">
    <source>
        <dbReference type="ARBA" id="ARBA00004174"/>
    </source>
</evidence>
<comment type="subcellular location">
    <subcellularLocation>
        <location evidence="3">Endoplasmic reticulum membrane</location>
        <topology evidence="3">Peripheral membrane protein</topology>
    </subcellularLocation>
    <subcellularLocation>
        <location evidence="2">Microsome membrane</location>
        <topology evidence="2">Peripheral membrane protein</topology>
    </subcellularLocation>
</comment>
<keyword evidence="15" id="KW-0812">Transmembrane</keyword>